<accession>A0A0F9PXK9</accession>
<sequence>MGEPIPGAIEFIRLLQKAGFSLAIFSARASDPVGKRAIEQWIVKHGLDDAIEFVTHEKLPDFLLLIDDRAIRFEGDYRDTLKQILKTERGKPEQE</sequence>
<dbReference type="InterPro" id="IPR036412">
    <property type="entry name" value="HAD-like_sf"/>
</dbReference>
<comment type="caution">
    <text evidence="1">The sequence shown here is derived from an EMBL/GenBank/DDBJ whole genome shotgun (WGS) entry which is preliminary data.</text>
</comment>
<dbReference type="Gene3D" id="3.40.50.1000">
    <property type="entry name" value="HAD superfamily/HAD-like"/>
    <property type="match status" value="1"/>
</dbReference>
<dbReference type="InterPro" id="IPR023214">
    <property type="entry name" value="HAD_sf"/>
</dbReference>
<protein>
    <submittedName>
        <fullName evidence="1">Uncharacterized protein</fullName>
    </submittedName>
</protein>
<gene>
    <name evidence="1" type="ORF">LCGC14_0843650</name>
</gene>
<evidence type="ECO:0000313" key="1">
    <source>
        <dbReference type="EMBL" id="KKN29497.1"/>
    </source>
</evidence>
<reference evidence="1" key="1">
    <citation type="journal article" date="2015" name="Nature">
        <title>Complex archaea that bridge the gap between prokaryotes and eukaryotes.</title>
        <authorList>
            <person name="Spang A."/>
            <person name="Saw J.H."/>
            <person name="Jorgensen S.L."/>
            <person name="Zaremba-Niedzwiedzka K."/>
            <person name="Martijn J."/>
            <person name="Lind A.E."/>
            <person name="van Eijk R."/>
            <person name="Schleper C."/>
            <person name="Guy L."/>
            <person name="Ettema T.J."/>
        </authorList>
    </citation>
    <scope>NUCLEOTIDE SEQUENCE</scope>
</reference>
<dbReference type="SUPFAM" id="SSF56784">
    <property type="entry name" value="HAD-like"/>
    <property type="match status" value="1"/>
</dbReference>
<dbReference type="AlphaFoldDB" id="A0A0F9PXK9"/>
<proteinExistence type="predicted"/>
<organism evidence="1">
    <name type="scientific">marine sediment metagenome</name>
    <dbReference type="NCBI Taxonomy" id="412755"/>
    <lineage>
        <taxon>unclassified sequences</taxon>
        <taxon>metagenomes</taxon>
        <taxon>ecological metagenomes</taxon>
    </lineage>
</organism>
<name>A0A0F9PXK9_9ZZZZ</name>
<dbReference type="EMBL" id="LAZR01002484">
    <property type="protein sequence ID" value="KKN29497.1"/>
    <property type="molecule type" value="Genomic_DNA"/>
</dbReference>